<feature type="transmembrane region" description="Helical" evidence="7">
    <location>
        <begin position="42"/>
        <end position="63"/>
    </location>
</feature>
<dbReference type="Proteomes" id="UP000541444">
    <property type="component" value="Unassembled WGS sequence"/>
</dbReference>
<keyword evidence="8" id="KW-0732">Signal</keyword>
<feature type="transmembrane region" description="Helical" evidence="7">
    <location>
        <begin position="306"/>
        <end position="328"/>
    </location>
</feature>
<dbReference type="OrthoDB" id="8904098at2759"/>
<dbReference type="GO" id="GO:0016020">
    <property type="term" value="C:membrane"/>
    <property type="evidence" value="ECO:0007669"/>
    <property type="project" value="UniProtKB-SubCell"/>
</dbReference>
<sequence length="481" mass="54274">MLYSTLCLIALGSGGVRGSLPALGADQFNPKDPKEKKALARYFNYLLLSITAGACFGVTLIAYYSVYKSWAVGFLISMIGVCLAFIFVVLGRPFYRVVPFGDSPIITITKVIVAAFRNRKLVFPENHNELYEVSDKELSFDQEKIPPTDQFRCLGKASIIRENSTPEPWTVCTVTQVEEVKILTRMLPIIFSTVIMNTCLAQLQTFSVQQGYIMQLTVGKFDVPPTAIPVIPLFFMSILVPIYEFLFIPFARKYTKHPNGISQLQRVGVGLVLSIVSMTVAGLVEVKRRNHANSHPPEKISLLWLSFQYGIFGIADMFTLVGLLDFFYQEAPSGMKSLSTSFTFLSLSLGYYLSGVFVDIINAITERVTENKKGWLHGNNLNTNNVNLFYWFLAILSCLNFANYLYWASWYKYKNVDLDFKPKLKASNESPLRKEEETNEGVEERRISASSPEYKEIIKVKGEKTEESQVGEALKHIKNQS</sequence>
<feature type="region of interest" description="Disordered" evidence="6">
    <location>
        <begin position="429"/>
        <end position="449"/>
    </location>
</feature>
<feature type="compositionally biased region" description="Basic and acidic residues" evidence="6">
    <location>
        <begin position="431"/>
        <end position="449"/>
    </location>
</feature>
<feature type="chain" id="PRO_5029501677" evidence="8">
    <location>
        <begin position="19"/>
        <end position="481"/>
    </location>
</feature>
<feature type="transmembrane region" description="Helical" evidence="7">
    <location>
        <begin position="388"/>
        <end position="407"/>
    </location>
</feature>
<keyword evidence="4 7" id="KW-1133">Transmembrane helix</keyword>
<dbReference type="EMBL" id="JACGCM010001009">
    <property type="protein sequence ID" value="KAF6162989.1"/>
    <property type="molecule type" value="Genomic_DNA"/>
</dbReference>
<reference evidence="9 10" key="1">
    <citation type="journal article" date="2020" name="IScience">
        <title>Genome Sequencing of the Endangered Kingdonia uniflora (Circaeasteraceae, Ranunculales) Reveals Potential Mechanisms of Evolutionary Specialization.</title>
        <authorList>
            <person name="Sun Y."/>
            <person name="Deng T."/>
            <person name="Zhang A."/>
            <person name="Moore M.J."/>
            <person name="Landis J.B."/>
            <person name="Lin N."/>
            <person name="Zhang H."/>
            <person name="Zhang X."/>
            <person name="Huang J."/>
            <person name="Zhang X."/>
            <person name="Sun H."/>
            <person name="Wang H."/>
        </authorList>
    </citation>
    <scope>NUCLEOTIDE SEQUENCE [LARGE SCALE GENOMIC DNA]</scope>
    <source>
        <strain evidence="9">TB1705</strain>
        <tissue evidence="9">Leaf</tissue>
    </source>
</reference>
<dbReference type="Gene3D" id="1.20.1250.20">
    <property type="entry name" value="MFS general substrate transporter like domains"/>
    <property type="match status" value="1"/>
</dbReference>
<protein>
    <submittedName>
        <fullName evidence="9">Uncharacterized protein</fullName>
    </submittedName>
</protein>
<evidence type="ECO:0000256" key="4">
    <source>
        <dbReference type="ARBA" id="ARBA00022989"/>
    </source>
</evidence>
<evidence type="ECO:0000256" key="8">
    <source>
        <dbReference type="SAM" id="SignalP"/>
    </source>
</evidence>
<comment type="similarity">
    <text evidence="2">Belongs to the major facilitator superfamily. Proton-dependent oligopeptide transporter (POT/PTR) (TC 2.A.17) family.</text>
</comment>
<dbReference type="InterPro" id="IPR000109">
    <property type="entry name" value="POT_fam"/>
</dbReference>
<feature type="transmembrane region" description="Helical" evidence="7">
    <location>
        <begin position="267"/>
        <end position="286"/>
    </location>
</feature>
<name>A0A7J7N6Y7_9MAGN</name>
<proteinExistence type="inferred from homology"/>
<dbReference type="Pfam" id="PF00854">
    <property type="entry name" value="PTR2"/>
    <property type="match status" value="1"/>
</dbReference>
<evidence type="ECO:0000256" key="5">
    <source>
        <dbReference type="ARBA" id="ARBA00023136"/>
    </source>
</evidence>
<organism evidence="9 10">
    <name type="scientific">Kingdonia uniflora</name>
    <dbReference type="NCBI Taxonomy" id="39325"/>
    <lineage>
        <taxon>Eukaryota</taxon>
        <taxon>Viridiplantae</taxon>
        <taxon>Streptophyta</taxon>
        <taxon>Embryophyta</taxon>
        <taxon>Tracheophyta</taxon>
        <taxon>Spermatophyta</taxon>
        <taxon>Magnoliopsida</taxon>
        <taxon>Ranunculales</taxon>
        <taxon>Circaeasteraceae</taxon>
        <taxon>Kingdonia</taxon>
    </lineage>
</organism>
<dbReference type="AlphaFoldDB" id="A0A7J7N6Y7"/>
<feature type="transmembrane region" description="Helical" evidence="7">
    <location>
        <begin position="70"/>
        <end position="91"/>
    </location>
</feature>
<dbReference type="SUPFAM" id="SSF103473">
    <property type="entry name" value="MFS general substrate transporter"/>
    <property type="match status" value="1"/>
</dbReference>
<comment type="subcellular location">
    <subcellularLocation>
        <location evidence="1">Membrane</location>
        <topology evidence="1">Multi-pass membrane protein</topology>
    </subcellularLocation>
</comment>
<evidence type="ECO:0000313" key="10">
    <source>
        <dbReference type="Proteomes" id="UP000541444"/>
    </source>
</evidence>
<feature type="transmembrane region" description="Helical" evidence="7">
    <location>
        <begin position="349"/>
        <end position="368"/>
    </location>
</feature>
<feature type="signal peptide" evidence="8">
    <location>
        <begin position="1"/>
        <end position="18"/>
    </location>
</feature>
<keyword evidence="3 7" id="KW-0812">Transmembrane</keyword>
<comment type="caution">
    <text evidence="9">The sequence shown here is derived from an EMBL/GenBank/DDBJ whole genome shotgun (WGS) entry which is preliminary data.</text>
</comment>
<accession>A0A7J7N6Y7</accession>
<feature type="transmembrane region" description="Helical" evidence="7">
    <location>
        <begin position="226"/>
        <end position="246"/>
    </location>
</feature>
<keyword evidence="5 7" id="KW-0472">Membrane</keyword>
<evidence type="ECO:0000256" key="3">
    <source>
        <dbReference type="ARBA" id="ARBA00022692"/>
    </source>
</evidence>
<dbReference type="InterPro" id="IPR036259">
    <property type="entry name" value="MFS_trans_sf"/>
</dbReference>
<gene>
    <name evidence="9" type="ORF">GIB67_021138</name>
</gene>
<evidence type="ECO:0000256" key="6">
    <source>
        <dbReference type="SAM" id="MobiDB-lite"/>
    </source>
</evidence>
<evidence type="ECO:0000256" key="1">
    <source>
        <dbReference type="ARBA" id="ARBA00004141"/>
    </source>
</evidence>
<keyword evidence="10" id="KW-1185">Reference proteome</keyword>
<evidence type="ECO:0000256" key="7">
    <source>
        <dbReference type="SAM" id="Phobius"/>
    </source>
</evidence>
<dbReference type="PANTHER" id="PTHR11654">
    <property type="entry name" value="OLIGOPEPTIDE TRANSPORTER-RELATED"/>
    <property type="match status" value="1"/>
</dbReference>
<feature type="transmembrane region" description="Helical" evidence="7">
    <location>
        <begin position="186"/>
        <end position="206"/>
    </location>
</feature>
<dbReference type="GO" id="GO:0022857">
    <property type="term" value="F:transmembrane transporter activity"/>
    <property type="evidence" value="ECO:0007669"/>
    <property type="project" value="InterPro"/>
</dbReference>
<evidence type="ECO:0000256" key="2">
    <source>
        <dbReference type="ARBA" id="ARBA00005982"/>
    </source>
</evidence>
<evidence type="ECO:0000313" key="9">
    <source>
        <dbReference type="EMBL" id="KAF6162989.1"/>
    </source>
</evidence>